<proteinExistence type="predicted"/>
<accession>A0AAD7J549</accession>
<comment type="caution">
    <text evidence="3">The sequence shown here is derived from an EMBL/GenBank/DDBJ whole genome shotgun (WGS) entry which is preliminary data.</text>
</comment>
<keyword evidence="1" id="KW-0175">Coiled coil</keyword>
<evidence type="ECO:0000313" key="4">
    <source>
        <dbReference type="Proteomes" id="UP001215280"/>
    </source>
</evidence>
<reference evidence="3" key="1">
    <citation type="submission" date="2023-03" db="EMBL/GenBank/DDBJ databases">
        <title>Massive genome expansion in bonnet fungi (Mycena s.s.) driven by repeated elements and novel gene families across ecological guilds.</title>
        <authorList>
            <consortium name="Lawrence Berkeley National Laboratory"/>
            <person name="Harder C.B."/>
            <person name="Miyauchi S."/>
            <person name="Viragh M."/>
            <person name="Kuo A."/>
            <person name="Thoen E."/>
            <person name="Andreopoulos B."/>
            <person name="Lu D."/>
            <person name="Skrede I."/>
            <person name="Drula E."/>
            <person name="Henrissat B."/>
            <person name="Morin E."/>
            <person name="Kohler A."/>
            <person name="Barry K."/>
            <person name="LaButti K."/>
            <person name="Morin E."/>
            <person name="Salamov A."/>
            <person name="Lipzen A."/>
            <person name="Mereny Z."/>
            <person name="Hegedus B."/>
            <person name="Baldrian P."/>
            <person name="Stursova M."/>
            <person name="Weitz H."/>
            <person name="Taylor A."/>
            <person name="Grigoriev I.V."/>
            <person name="Nagy L.G."/>
            <person name="Martin F."/>
            <person name="Kauserud H."/>
        </authorList>
    </citation>
    <scope>NUCLEOTIDE SEQUENCE</scope>
    <source>
        <strain evidence="3">CBHHK188m</strain>
    </source>
</reference>
<feature type="coiled-coil region" evidence="1">
    <location>
        <begin position="374"/>
        <end position="404"/>
    </location>
</feature>
<keyword evidence="4" id="KW-1185">Reference proteome</keyword>
<evidence type="ECO:0000256" key="2">
    <source>
        <dbReference type="SAM" id="MobiDB-lite"/>
    </source>
</evidence>
<dbReference type="AlphaFoldDB" id="A0AAD7J549"/>
<dbReference type="Proteomes" id="UP001215280">
    <property type="component" value="Unassembled WGS sequence"/>
</dbReference>
<feature type="region of interest" description="Disordered" evidence="2">
    <location>
        <begin position="467"/>
        <end position="513"/>
    </location>
</feature>
<dbReference type="EMBL" id="JARJLG010000064">
    <property type="protein sequence ID" value="KAJ7755280.1"/>
    <property type="molecule type" value="Genomic_DNA"/>
</dbReference>
<protein>
    <submittedName>
        <fullName evidence="3">Uncharacterized protein</fullName>
    </submittedName>
</protein>
<gene>
    <name evidence="3" type="ORF">DFH07DRAFT_773398</name>
</gene>
<feature type="compositionally biased region" description="Acidic residues" evidence="2">
    <location>
        <begin position="469"/>
        <end position="488"/>
    </location>
</feature>
<organism evidence="3 4">
    <name type="scientific">Mycena maculata</name>
    <dbReference type="NCBI Taxonomy" id="230809"/>
    <lineage>
        <taxon>Eukaryota</taxon>
        <taxon>Fungi</taxon>
        <taxon>Dikarya</taxon>
        <taxon>Basidiomycota</taxon>
        <taxon>Agaricomycotina</taxon>
        <taxon>Agaricomycetes</taxon>
        <taxon>Agaricomycetidae</taxon>
        <taxon>Agaricales</taxon>
        <taxon>Marasmiineae</taxon>
        <taxon>Mycenaceae</taxon>
        <taxon>Mycena</taxon>
    </lineage>
</organism>
<name>A0AAD7J549_9AGAR</name>
<sequence length="902" mass="102873">MAPHEAAPTLPHHSRFHGHVRQEKQIFTVYYGDPNFILNLPGPSEAPSPSHLSIDGDFRHTTWVSPHMPYLALLPRYNPFHGPLFGRLSYTAKTVPLGVRSSGWSLLPEIIQEWHQLEWALRSVLNAMRFRYRLLVSERMYPFFAWPSQYGYHLPRRNHRAALAVALGARDAFLPIMAEITMMFLVLDRNGDSSWRTDVVNIAGVEGQWLAELESSAVGDMETERIGGIIDLTLRNAPVSTDRHAMEWLFSLVGKLPVSFYFCWGEIDATPLFPIPRALKDAMFFPDHLEIAYLYTLPGRVAFSGWGCYKNEWYSLRETHPWSPEVLPITPSLPSLPTIPAPSASPPINNRAENARRQFPPIERYSGQKKGEDIHAFMARRKALNEKLAEKENSKARSQRLARELHAAKGNAPGKKGARVFIWEEEDGFFIRRAFNCTHAADDWDNFTERQRLYDGFSDQWDLCTALAPDDEPEDDDDWQGSDVEFPDLPDIPDTLVPEEENGQHSTTDDLRRTYDLANEADNEEPDDDPYEPYHDMREVPHSRFGFTLPISPAQYKEKMRPDFCSRSLGDEHWPNITHTEYALLPALFTRLQQAKKLEDVPVELLDLRQETADIAGLWAVDVQVESLNGECFYVVRPSGLSEEEEPLCILLRSAATTLLIVRMGWGSGSNLQEIVHELLGRGIEFRLCFQAPVGTEPSVPIFLRQSGLGFRPAGYRPTFVDYGIYCWHRDNFFESPHGRAARFAGGVIGRLARHNVLEHSACMGPTDGVFETGVHLWDGESSTAYWDDALTPQEIDLICGAYIIPTGQSSAAEEDGQQKKTMSWWPKPNAFYHSGMNICWWSPDCERWFQKCLKLLENNQAPLWTQAEWKHKIRFIQKSRDVALANERIACEYLGTRLSKQ</sequence>
<evidence type="ECO:0000313" key="3">
    <source>
        <dbReference type="EMBL" id="KAJ7755280.1"/>
    </source>
</evidence>
<evidence type="ECO:0000256" key="1">
    <source>
        <dbReference type="SAM" id="Coils"/>
    </source>
</evidence>